<name>A0ABT8VJ44_9BACL</name>
<keyword evidence="1" id="KW-1133">Transmembrane helix</keyword>
<keyword evidence="1" id="KW-0472">Membrane</keyword>
<keyword evidence="1" id="KW-0812">Transmembrane</keyword>
<organism evidence="2 3">
    <name type="scientific">Paenibacillus ehimensis</name>
    <dbReference type="NCBI Taxonomy" id="79264"/>
    <lineage>
        <taxon>Bacteria</taxon>
        <taxon>Bacillati</taxon>
        <taxon>Bacillota</taxon>
        <taxon>Bacilli</taxon>
        <taxon>Bacillales</taxon>
        <taxon>Paenibacillaceae</taxon>
        <taxon>Paenibacillus</taxon>
    </lineage>
</organism>
<evidence type="ECO:0000313" key="2">
    <source>
        <dbReference type="EMBL" id="MDO3681010.1"/>
    </source>
</evidence>
<dbReference type="Pfam" id="PF05437">
    <property type="entry name" value="AzlD"/>
    <property type="match status" value="1"/>
</dbReference>
<evidence type="ECO:0000313" key="3">
    <source>
        <dbReference type="Proteomes" id="UP001168883"/>
    </source>
</evidence>
<feature type="transmembrane region" description="Helical" evidence="1">
    <location>
        <begin position="42"/>
        <end position="60"/>
    </location>
</feature>
<protein>
    <submittedName>
        <fullName evidence="2">Branched-chain amino acid transporter permease</fullName>
    </submittedName>
</protein>
<evidence type="ECO:0000256" key="1">
    <source>
        <dbReference type="SAM" id="Phobius"/>
    </source>
</evidence>
<dbReference type="EMBL" id="JAUMKJ010000052">
    <property type="protein sequence ID" value="MDO3681010.1"/>
    <property type="molecule type" value="Genomic_DNA"/>
</dbReference>
<reference evidence="2" key="1">
    <citation type="submission" date="2023-07" db="EMBL/GenBank/DDBJ databases">
        <authorList>
            <person name="Aktuganov G."/>
            <person name="Boyko T."/>
            <person name="Delegan Y."/>
            <person name="Galimzianova N."/>
            <person name="Gilvanova E."/>
            <person name="Korobov V."/>
            <person name="Kuzmina L."/>
            <person name="Melentiev A."/>
            <person name="Milman P."/>
            <person name="Ryabova A."/>
            <person name="Stupak E."/>
            <person name="Yasakov T."/>
            <person name="Zharikova N."/>
            <person name="Zhurenko E."/>
        </authorList>
    </citation>
    <scope>NUCLEOTIDE SEQUENCE</scope>
    <source>
        <strain evidence="2">IB-739</strain>
    </source>
</reference>
<dbReference type="Proteomes" id="UP001168883">
    <property type="component" value="Unassembled WGS sequence"/>
</dbReference>
<sequence length="104" mass="11437">MSMTLFEQIITIGMVVLGTMATRFVPFIIFPPGRSTPNYVSYLGRVLPAATLGMLVVYCIKDVSLISGNHGIPEIISIGVVAFLHIWKRKMLLSLASGTLVYMF</sequence>
<feature type="transmembrane region" description="Helical" evidence="1">
    <location>
        <begin position="9"/>
        <end position="30"/>
    </location>
</feature>
<keyword evidence="3" id="KW-1185">Reference proteome</keyword>
<feature type="transmembrane region" description="Helical" evidence="1">
    <location>
        <begin position="72"/>
        <end position="87"/>
    </location>
</feature>
<gene>
    <name evidence="2" type="ORF">Q3C12_28800</name>
</gene>
<comment type="caution">
    <text evidence="2">The sequence shown here is derived from an EMBL/GenBank/DDBJ whole genome shotgun (WGS) entry which is preliminary data.</text>
</comment>
<accession>A0ABT8VJ44</accession>
<dbReference type="PIRSF" id="PIRSF003203">
    <property type="entry name" value="AzlD"/>
    <property type="match status" value="1"/>
</dbReference>
<dbReference type="InterPro" id="IPR008407">
    <property type="entry name" value="Brnchd-chn_aa_trnsp_AzlD"/>
</dbReference>
<dbReference type="RefSeq" id="WP_302881041.1">
    <property type="nucleotide sequence ID" value="NZ_JAUMKJ010000052.1"/>
</dbReference>
<proteinExistence type="predicted"/>